<accession>A0A6G6SU11</accession>
<protein>
    <submittedName>
        <fullName evidence="1">Uncharacterized protein</fullName>
    </submittedName>
</protein>
<dbReference type="Proteomes" id="UP000503287">
    <property type="component" value="Plasmid pZN3-6kb"/>
</dbReference>
<name>A0A6G6SU11_PROVU</name>
<organism evidence="1 2">
    <name type="scientific">Proteus vulgaris</name>
    <dbReference type="NCBI Taxonomy" id="585"/>
    <lineage>
        <taxon>Bacteria</taxon>
        <taxon>Pseudomonadati</taxon>
        <taxon>Pseudomonadota</taxon>
        <taxon>Gammaproteobacteria</taxon>
        <taxon>Enterobacterales</taxon>
        <taxon>Morganellaceae</taxon>
        <taxon>Proteus</taxon>
    </lineage>
</organism>
<gene>
    <name evidence="1" type="ORF">GTH24_21770</name>
</gene>
<geneLocation type="plasmid" evidence="1 2">
    <name>pZN3-6kb</name>
</geneLocation>
<dbReference type="RefSeq" id="WP_164526974.1">
    <property type="nucleotide sequence ID" value="NZ_CP047347.1"/>
</dbReference>
<reference evidence="1 2" key="1">
    <citation type="submission" date="2020-01" db="EMBL/GenBank/DDBJ databases">
        <title>The genomic epidemiology of tigecycline resistance gene tet(X) variants in a swine farm in China.</title>
        <authorList>
            <person name="Peng K."/>
            <person name="Li R."/>
        </authorList>
    </citation>
    <scope>NUCLEOTIDE SEQUENCE [LARGE SCALE GENOMIC DNA]</scope>
    <source>
        <strain evidence="1 2">ZN3</strain>
        <plasmid evidence="1 2">pZN3-6kb</plasmid>
    </source>
</reference>
<evidence type="ECO:0000313" key="2">
    <source>
        <dbReference type="Proteomes" id="UP000503287"/>
    </source>
</evidence>
<dbReference type="EMBL" id="CP047347">
    <property type="protein sequence ID" value="QIF96529.1"/>
    <property type="molecule type" value="Genomic_DNA"/>
</dbReference>
<keyword evidence="2" id="KW-1185">Reference proteome</keyword>
<dbReference type="AlphaFoldDB" id="A0A6G6SU11"/>
<evidence type="ECO:0000313" key="1">
    <source>
        <dbReference type="EMBL" id="QIF96529.1"/>
    </source>
</evidence>
<sequence>MLFFISIHSNAQVLICGFKKVTIQGDIINKIEHEDGTVHAGTSVSSNWKYDGVSIKHRLSDDPIFCDNRTKGRDETIEELSGRFVKNPNLYGMDKKEAELMRAYTANLMKNDNSCYLLVYAAKDPLTKGMYYIDCNDKSSQSKRYVISEKELKEGIVKNSLTPISESVAKERCNNELKKRTNNPSTYDPALTLGATSRSIESTGRNIVEIKFKASNSFGVEGKYLGRCIFESGVPIEVTINNI</sequence>
<proteinExistence type="predicted"/>
<keyword evidence="1" id="KW-0614">Plasmid</keyword>